<dbReference type="AlphaFoldDB" id="A0A445BS96"/>
<accession>A0A445BS96</accession>
<dbReference type="Proteomes" id="UP000289738">
    <property type="component" value="Chromosome A08"/>
</dbReference>
<evidence type="ECO:0000313" key="1">
    <source>
        <dbReference type="EMBL" id="RYR41565.1"/>
    </source>
</evidence>
<gene>
    <name evidence="1" type="ORF">Ahy_A08g037971</name>
</gene>
<proteinExistence type="predicted"/>
<evidence type="ECO:0000313" key="2">
    <source>
        <dbReference type="Proteomes" id="UP000289738"/>
    </source>
</evidence>
<name>A0A445BS96_ARAHY</name>
<comment type="caution">
    <text evidence="1">The sequence shown here is derived from an EMBL/GenBank/DDBJ whole genome shotgun (WGS) entry which is preliminary data.</text>
</comment>
<keyword evidence="2" id="KW-1185">Reference proteome</keyword>
<dbReference type="EMBL" id="SDMP01000008">
    <property type="protein sequence ID" value="RYR41565.1"/>
    <property type="molecule type" value="Genomic_DNA"/>
</dbReference>
<organism evidence="1 2">
    <name type="scientific">Arachis hypogaea</name>
    <name type="common">Peanut</name>
    <dbReference type="NCBI Taxonomy" id="3818"/>
    <lineage>
        <taxon>Eukaryota</taxon>
        <taxon>Viridiplantae</taxon>
        <taxon>Streptophyta</taxon>
        <taxon>Embryophyta</taxon>
        <taxon>Tracheophyta</taxon>
        <taxon>Spermatophyta</taxon>
        <taxon>Magnoliopsida</taxon>
        <taxon>eudicotyledons</taxon>
        <taxon>Gunneridae</taxon>
        <taxon>Pentapetalae</taxon>
        <taxon>rosids</taxon>
        <taxon>fabids</taxon>
        <taxon>Fabales</taxon>
        <taxon>Fabaceae</taxon>
        <taxon>Papilionoideae</taxon>
        <taxon>50 kb inversion clade</taxon>
        <taxon>dalbergioids sensu lato</taxon>
        <taxon>Dalbergieae</taxon>
        <taxon>Pterocarpus clade</taxon>
        <taxon>Arachis</taxon>
    </lineage>
</organism>
<sequence>MESSSEEFDVEFSEVDLTKLKKDFQTNVRSVYLGVGEGLLEFLMQQKLNDQNVFLCPRCNVVFDTEVATIFEKERMKMEFAQEQIRQRHPTR</sequence>
<protein>
    <submittedName>
        <fullName evidence="1">Uncharacterized protein</fullName>
    </submittedName>
</protein>
<reference evidence="1 2" key="1">
    <citation type="submission" date="2019-01" db="EMBL/GenBank/DDBJ databases">
        <title>Sequencing of cultivated peanut Arachis hypogaea provides insights into genome evolution and oil improvement.</title>
        <authorList>
            <person name="Chen X."/>
        </authorList>
    </citation>
    <scope>NUCLEOTIDE SEQUENCE [LARGE SCALE GENOMIC DNA]</scope>
    <source>
        <strain evidence="2">cv. Fuhuasheng</strain>
        <tissue evidence="1">Leaves</tissue>
    </source>
</reference>